<dbReference type="SUPFAM" id="SSF117916">
    <property type="entry name" value="Fe-S cluster assembly (FSCA) domain-like"/>
    <property type="match status" value="1"/>
</dbReference>
<dbReference type="Gene3D" id="3.30.300.130">
    <property type="entry name" value="Fe-S cluster assembly (FSCA)"/>
    <property type="match status" value="1"/>
</dbReference>
<evidence type="ECO:0000313" key="4">
    <source>
        <dbReference type="Proteomes" id="UP000199370"/>
    </source>
</evidence>
<dbReference type="STRING" id="996166.SAMN05192554_107117"/>
<reference evidence="3 4" key="1">
    <citation type="submission" date="2016-10" db="EMBL/GenBank/DDBJ databases">
        <authorList>
            <person name="de Groot N.N."/>
        </authorList>
    </citation>
    <scope>NUCLEOTIDE SEQUENCE [LARGE SCALE GENOMIC DNA]</scope>
    <source>
        <strain evidence="4">EB21,IBRC-M 10013,KCTC 4048</strain>
    </source>
</reference>
<gene>
    <name evidence="3" type="ORF">SAMN05192554_107117</name>
</gene>
<dbReference type="GO" id="GO:0051536">
    <property type="term" value="F:iron-sulfur cluster binding"/>
    <property type="evidence" value="ECO:0007669"/>
    <property type="project" value="InterPro"/>
</dbReference>
<keyword evidence="4" id="KW-1185">Reference proteome</keyword>
<evidence type="ECO:0000256" key="1">
    <source>
        <dbReference type="SAM" id="MobiDB-lite"/>
    </source>
</evidence>
<organism evidence="3 4">
    <name type="scientific">Haloarchaeobius iranensis</name>
    <dbReference type="NCBI Taxonomy" id="996166"/>
    <lineage>
        <taxon>Archaea</taxon>
        <taxon>Methanobacteriati</taxon>
        <taxon>Methanobacteriota</taxon>
        <taxon>Stenosarchaea group</taxon>
        <taxon>Halobacteria</taxon>
        <taxon>Halobacteriales</taxon>
        <taxon>Halorubellaceae</taxon>
        <taxon>Haloarchaeobius</taxon>
    </lineage>
</organism>
<evidence type="ECO:0000259" key="2">
    <source>
        <dbReference type="Pfam" id="PF01106"/>
    </source>
</evidence>
<protein>
    <submittedName>
        <fullName evidence="3">Fe-S cluster biogenesis protein NfuA, 4Fe-4S-binding domain</fullName>
    </submittedName>
</protein>
<dbReference type="GO" id="GO:0016226">
    <property type="term" value="P:iron-sulfur cluster assembly"/>
    <property type="evidence" value="ECO:0007669"/>
    <property type="project" value="InterPro"/>
</dbReference>
<dbReference type="GO" id="GO:0005506">
    <property type="term" value="F:iron ion binding"/>
    <property type="evidence" value="ECO:0007669"/>
    <property type="project" value="InterPro"/>
</dbReference>
<dbReference type="AlphaFoldDB" id="A0A1G9W3D8"/>
<accession>A0A1G9W3D8</accession>
<dbReference type="InterPro" id="IPR034904">
    <property type="entry name" value="FSCA_dom_sf"/>
</dbReference>
<proteinExistence type="predicted"/>
<sequence>MPTSILLAFLPVIMTDESDLRDRIGAFLDRNFPQIEMHGGSWDIARLDPETGEVHLLLSGACDGCGISSLTTEALRARLPAEIPELTEVTVETGMGEESRPTAEDLSDVPF</sequence>
<dbReference type="Pfam" id="PF01106">
    <property type="entry name" value="NifU"/>
    <property type="match status" value="1"/>
</dbReference>
<evidence type="ECO:0000313" key="3">
    <source>
        <dbReference type="EMBL" id="SDM78585.1"/>
    </source>
</evidence>
<feature type="region of interest" description="Disordered" evidence="1">
    <location>
        <begin position="91"/>
        <end position="111"/>
    </location>
</feature>
<dbReference type="InterPro" id="IPR001075">
    <property type="entry name" value="NIF_FeS_clus_asmbl_NifU_C"/>
</dbReference>
<dbReference type="EMBL" id="FNIA01000007">
    <property type="protein sequence ID" value="SDM78585.1"/>
    <property type="molecule type" value="Genomic_DNA"/>
</dbReference>
<feature type="domain" description="NIF system FeS cluster assembly NifU C-terminal" evidence="2">
    <location>
        <begin position="32"/>
        <end position="89"/>
    </location>
</feature>
<name>A0A1G9W3D8_9EURY</name>
<dbReference type="Proteomes" id="UP000199370">
    <property type="component" value="Unassembled WGS sequence"/>
</dbReference>